<dbReference type="InterPro" id="IPR000700">
    <property type="entry name" value="PAS-assoc_C"/>
</dbReference>
<dbReference type="PROSITE" id="PS50113">
    <property type="entry name" value="PAC"/>
    <property type="match status" value="1"/>
</dbReference>
<comment type="catalytic activity">
    <reaction evidence="1">
        <text>ATP + protein L-histidine = ADP + protein N-phospho-L-histidine.</text>
        <dbReference type="EC" id="2.7.13.3"/>
    </reaction>
</comment>
<dbReference type="SUPFAM" id="SSF47384">
    <property type="entry name" value="Homodimeric domain of signal transducing histidine kinase"/>
    <property type="match status" value="1"/>
</dbReference>
<evidence type="ECO:0000313" key="11">
    <source>
        <dbReference type="EMBL" id="GFO58014.1"/>
    </source>
</evidence>
<sequence length="606" mass="67479">MCEANAVMSETPDLQSVKQPGMEQSLFRLLCLCAGLLSLFFLAPVDFTIDLPRHIVLLDAVFGLCALALYWQARRGRYLLKSLLFCYLVDLSLCWFGVNGSQGSIPFFYFTGFVYALIFFRGRERWGCLAFALADIALLLGLEYLHPELVLGYPGTTPRLIDALVAIGLNGASCTIMLWSLLSSYDREHRDLKTANADLRRSIAERVEAEQSLRQNRELLHAIIDGTSDSIYAKDAQGRYILVNSAAAQLTGKSVEEILGRDDGFLFPAEEARQLRELDREIMRTGAVCQPEHQLTSGSGQSVVVHATKGPLRDGDGQVVGVFGISRDVTDSRRVEEEIRLLNAELDLRVTERTLRLEAAIKEQESFCYSVSHDLRAPLRHINSYSAILMEECAEQLPAQGLDYLERIRSSSRSMGQLIDDLLELSKIGRSQMLPSSVDLSEMSWKICRRLQNVEPERQVEFQVASNLVVHGDRVLLHRALVNLLDNAWKYTKTRGAARIEVGREGEGDQAVFFVRDNGVGFDMAYRDKLFGAFQRLHGPEYEGTGIGLATVKRIVKRHGGRVWAEGALDEGATIYFTLPGASSRMTPGALVGLPGSPRIELQASR</sequence>
<dbReference type="SMART" id="SM00388">
    <property type="entry name" value="HisKA"/>
    <property type="match status" value="1"/>
</dbReference>
<dbReference type="InterPro" id="IPR013656">
    <property type="entry name" value="PAS_4"/>
</dbReference>
<feature type="transmembrane region" description="Helical" evidence="7">
    <location>
        <begin position="51"/>
        <end position="71"/>
    </location>
</feature>
<comment type="caution">
    <text evidence="11">The sequence shown here is derived from an EMBL/GenBank/DDBJ whole genome shotgun (WGS) entry which is preliminary data.</text>
</comment>
<dbReference type="CDD" id="cd00082">
    <property type="entry name" value="HisKA"/>
    <property type="match status" value="1"/>
</dbReference>
<keyword evidence="5" id="KW-0418">Kinase</keyword>
<dbReference type="InterPro" id="IPR036890">
    <property type="entry name" value="HATPase_C_sf"/>
</dbReference>
<dbReference type="Pfam" id="PF00512">
    <property type="entry name" value="HisKA"/>
    <property type="match status" value="1"/>
</dbReference>
<dbReference type="NCBIfam" id="TIGR00229">
    <property type="entry name" value="sensory_box"/>
    <property type="match status" value="1"/>
</dbReference>
<dbReference type="PROSITE" id="PS50109">
    <property type="entry name" value="HIS_KIN"/>
    <property type="match status" value="1"/>
</dbReference>
<evidence type="ECO:0000256" key="3">
    <source>
        <dbReference type="ARBA" id="ARBA00022553"/>
    </source>
</evidence>
<dbReference type="Proteomes" id="UP000556026">
    <property type="component" value="Unassembled WGS sequence"/>
</dbReference>
<dbReference type="InterPro" id="IPR036097">
    <property type="entry name" value="HisK_dim/P_sf"/>
</dbReference>
<dbReference type="GO" id="GO:0030295">
    <property type="term" value="F:protein kinase activator activity"/>
    <property type="evidence" value="ECO:0007669"/>
    <property type="project" value="TreeGrafter"/>
</dbReference>
<feature type="transmembrane region" description="Helical" evidence="7">
    <location>
        <begin position="78"/>
        <end position="98"/>
    </location>
</feature>
<dbReference type="PANTHER" id="PTHR42878">
    <property type="entry name" value="TWO-COMPONENT HISTIDINE KINASE"/>
    <property type="match status" value="1"/>
</dbReference>
<dbReference type="InterPro" id="IPR035965">
    <property type="entry name" value="PAS-like_dom_sf"/>
</dbReference>
<dbReference type="InterPro" id="IPR003661">
    <property type="entry name" value="HisK_dim/P_dom"/>
</dbReference>
<dbReference type="Gene3D" id="3.30.565.10">
    <property type="entry name" value="Histidine kinase-like ATPase, C-terminal domain"/>
    <property type="match status" value="1"/>
</dbReference>
<evidence type="ECO:0000256" key="5">
    <source>
        <dbReference type="ARBA" id="ARBA00022777"/>
    </source>
</evidence>
<feature type="transmembrane region" description="Helical" evidence="7">
    <location>
        <begin position="26"/>
        <end position="45"/>
    </location>
</feature>
<reference evidence="12" key="1">
    <citation type="submission" date="2020-06" db="EMBL/GenBank/DDBJ databases">
        <title>Draft genomic sequence of Geomonas sp. Red330.</title>
        <authorList>
            <person name="Itoh H."/>
            <person name="Zhenxing X."/>
            <person name="Ushijima N."/>
            <person name="Masuda Y."/>
            <person name="Shiratori Y."/>
            <person name="Senoo K."/>
        </authorList>
    </citation>
    <scope>NUCLEOTIDE SEQUENCE [LARGE SCALE GENOMIC DNA]</scope>
    <source>
        <strain evidence="12">Red330</strain>
    </source>
</reference>
<dbReference type="FunFam" id="1.10.287.130:FF:000070">
    <property type="entry name" value="Histidine kinase sensor protein"/>
    <property type="match status" value="1"/>
</dbReference>
<evidence type="ECO:0000313" key="12">
    <source>
        <dbReference type="Proteomes" id="UP000556026"/>
    </source>
</evidence>
<dbReference type="InterPro" id="IPR005467">
    <property type="entry name" value="His_kinase_dom"/>
</dbReference>
<accession>A0A6V8MDU2</accession>
<keyword evidence="3" id="KW-0597">Phosphoprotein</keyword>
<dbReference type="EMBL" id="BLXX01000001">
    <property type="protein sequence ID" value="GFO58014.1"/>
    <property type="molecule type" value="Genomic_DNA"/>
</dbReference>
<name>A0A6V8MDU2_9BACT</name>
<dbReference type="Gene3D" id="1.10.287.130">
    <property type="match status" value="1"/>
</dbReference>
<evidence type="ECO:0000259" key="10">
    <source>
        <dbReference type="PROSITE" id="PS50113"/>
    </source>
</evidence>
<keyword evidence="7" id="KW-0812">Transmembrane</keyword>
<evidence type="ECO:0000256" key="7">
    <source>
        <dbReference type="SAM" id="Phobius"/>
    </source>
</evidence>
<dbReference type="PANTHER" id="PTHR42878:SF15">
    <property type="entry name" value="BACTERIOPHYTOCHROME"/>
    <property type="match status" value="1"/>
</dbReference>
<dbReference type="InterPro" id="IPR000014">
    <property type="entry name" value="PAS"/>
</dbReference>
<feature type="transmembrane region" description="Helical" evidence="7">
    <location>
        <begin position="104"/>
        <end position="120"/>
    </location>
</feature>
<dbReference type="SMART" id="SM00091">
    <property type="entry name" value="PAS"/>
    <property type="match status" value="1"/>
</dbReference>
<dbReference type="GO" id="GO:0016020">
    <property type="term" value="C:membrane"/>
    <property type="evidence" value="ECO:0007669"/>
    <property type="project" value="UniProtKB-SubCell"/>
</dbReference>
<dbReference type="FunFam" id="3.30.565.10:FF:000006">
    <property type="entry name" value="Sensor histidine kinase WalK"/>
    <property type="match status" value="1"/>
</dbReference>
<evidence type="ECO:0000259" key="9">
    <source>
        <dbReference type="PROSITE" id="PS50112"/>
    </source>
</evidence>
<evidence type="ECO:0000256" key="1">
    <source>
        <dbReference type="ARBA" id="ARBA00000085"/>
    </source>
</evidence>
<protein>
    <recommendedName>
        <fullName evidence="2">histidine kinase</fullName>
        <ecNumber evidence="2">2.7.13.3</ecNumber>
    </recommendedName>
</protein>
<dbReference type="EC" id="2.7.13.3" evidence="2"/>
<dbReference type="CDD" id="cd00130">
    <property type="entry name" value="PAS"/>
    <property type="match status" value="1"/>
</dbReference>
<dbReference type="AlphaFoldDB" id="A0A6V8MDU2"/>
<evidence type="ECO:0000259" key="8">
    <source>
        <dbReference type="PROSITE" id="PS50109"/>
    </source>
</evidence>
<evidence type="ECO:0000256" key="4">
    <source>
        <dbReference type="ARBA" id="ARBA00022679"/>
    </source>
</evidence>
<feature type="domain" description="PAC" evidence="10">
    <location>
        <begin position="289"/>
        <end position="341"/>
    </location>
</feature>
<dbReference type="GO" id="GO:0000155">
    <property type="term" value="F:phosphorelay sensor kinase activity"/>
    <property type="evidence" value="ECO:0007669"/>
    <property type="project" value="InterPro"/>
</dbReference>
<dbReference type="SUPFAM" id="SSF55785">
    <property type="entry name" value="PYP-like sensor domain (PAS domain)"/>
    <property type="match status" value="1"/>
</dbReference>
<dbReference type="GO" id="GO:0007234">
    <property type="term" value="P:osmosensory signaling via phosphorelay pathway"/>
    <property type="evidence" value="ECO:0007669"/>
    <property type="project" value="TreeGrafter"/>
</dbReference>
<dbReference type="PRINTS" id="PR00344">
    <property type="entry name" value="BCTRLSENSOR"/>
</dbReference>
<proteinExistence type="predicted"/>
<dbReference type="SMART" id="SM00387">
    <property type="entry name" value="HATPase_c"/>
    <property type="match status" value="1"/>
</dbReference>
<dbReference type="InterPro" id="IPR050351">
    <property type="entry name" value="BphY/WalK/GraS-like"/>
</dbReference>
<keyword evidence="7" id="KW-1133">Transmembrane helix</keyword>
<evidence type="ECO:0000256" key="2">
    <source>
        <dbReference type="ARBA" id="ARBA00012438"/>
    </source>
</evidence>
<dbReference type="SUPFAM" id="SSF55874">
    <property type="entry name" value="ATPase domain of HSP90 chaperone/DNA topoisomerase II/histidine kinase"/>
    <property type="match status" value="1"/>
</dbReference>
<keyword evidence="12" id="KW-1185">Reference proteome</keyword>
<gene>
    <name evidence="11" type="ORF">GMST_03390</name>
</gene>
<feature type="domain" description="Histidine kinase" evidence="8">
    <location>
        <begin position="370"/>
        <end position="583"/>
    </location>
</feature>
<feature type="transmembrane region" description="Helical" evidence="7">
    <location>
        <begin position="160"/>
        <end position="182"/>
    </location>
</feature>
<dbReference type="Gene3D" id="3.30.450.20">
    <property type="entry name" value="PAS domain"/>
    <property type="match status" value="1"/>
</dbReference>
<keyword evidence="4" id="KW-0808">Transferase</keyword>
<evidence type="ECO:0000256" key="6">
    <source>
        <dbReference type="ARBA" id="ARBA00023136"/>
    </source>
</evidence>
<dbReference type="GO" id="GO:0000156">
    <property type="term" value="F:phosphorelay response regulator activity"/>
    <property type="evidence" value="ECO:0007669"/>
    <property type="project" value="TreeGrafter"/>
</dbReference>
<dbReference type="InterPro" id="IPR004358">
    <property type="entry name" value="Sig_transdc_His_kin-like_C"/>
</dbReference>
<feature type="transmembrane region" description="Helical" evidence="7">
    <location>
        <begin position="127"/>
        <end position="145"/>
    </location>
</feature>
<feature type="domain" description="PAS" evidence="9">
    <location>
        <begin position="216"/>
        <end position="286"/>
    </location>
</feature>
<dbReference type="Pfam" id="PF02518">
    <property type="entry name" value="HATPase_c"/>
    <property type="match status" value="1"/>
</dbReference>
<keyword evidence="6 7" id="KW-0472">Membrane</keyword>
<dbReference type="PROSITE" id="PS50112">
    <property type="entry name" value="PAS"/>
    <property type="match status" value="1"/>
</dbReference>
<organism evidence="11 12">
    <name type="scientific">Geomonas silvestris</name>
    <dbReference type="NCBI Taxonomy" id="2740184"/>
    <lineage>
        <taxon>Bacteria</taxon>
        <taxon>Pseudomonadati</taxon>
        <taxon>Thermodesulfobacteriota</taxon>
        <taxon>Desulfuromonadia</taxon>
        <taxon>Geobacterales</taxon>
        <taxon>Geobacteraceae</taxon>
        <taxon>Geomonas</taxon>
    </lineage>
</organism>
<dbReference type="InterPro" id="IPR003594">
    <property type="entry name" value="HATPase_dom"/>
</dbReference>
<dbReference type="Pfam" id="PF08448">
    <property type="entry name" value="PAS_4"/>
    <property type="match status" value="1"/>
</dbReference>